<evidence type="ECO:0000256" key="8">
    <source>
        <dbReference type="ARBA" id="ARBA00023065"/>
    </source>
</evidence>
<comment type="similarity">
    <text evidence="12 13">Belongs to the TonB-dependent receptor family.</text>
</comment>
<sequence>MGRWFNYFIIKILKNLFAALFALLLPVLASAQFSISGKVTNQAGDGLPGATISLTGSSLSAITNSDGIYQLKGLQPETYVLKASYVGYSTITKTVTIRNDKTVNFLLQAATFTTEEVSVNATRASKNSPTAYTNLSKKDLEKNNFGQDLPYLLDQTPSVVVSSDGGTGIGYTGIRIRGSDATRVNVTINGIPYNDSESQGSYFVDLPDIASTINNIQVQRGVGTSTNGAGAFGGSINIQTTTRRDTAYADISNSAGSYGTVKNTINLGTGLLGDHFSIDGRLSRIRSDGYIDRASSHLKSFFVSGAYYGKNSTLRANIFSGYERTYQAWNGIPDYIISDKSIPNHRRYNELGILPDGSYYPDQVDDYLQSHYQLLYDQKLSDKLAFSGALHYTKGKGYYEEFKADADVEDYGLTPVVIGGTAITNTDLARRRWLDNDFYGITYALKYTPDKTLNFTLGGAYNEYKGAHFGNIIYTKESAGIGPNYEYYRDDAKKNDFNTFVRGEYRSDNVLVYADMQYRHVYYSFLGYDRNLNNVQQNSSLNFFNPKVGITYELNERNNIYASFAVGNHEPNRDDYTNSTPQSRPKAENLKDFEAGYRTSGSVFRGGINLFYMLYKNQLILTGQLNDVGSQIRQNVKDSYRAGIEFDGALKISRSLLWAANATLSTNKIKNYRQFLINYDDNSVVEQDFDKTNIAYSPSFIASSTVSYSPIKGGEIAFISKYVGKQYLDNTSNTNPTEYPVVGNSSFIVNRQLDAYFVNNIRMRYDFSIKGIKKIGLGLLINNIFSQEYEANGASYPDIEGGQVVNYNYYFPQATRNFLASVTLSF</sequence>
<evidence type="ECO:0000256" key="1">
    <source>
        <dbReference type="ARBA" id="ARBA00004571"/>
    </source>
</evidence>
<evidence type="ECO:0000256" key="14">
    <source>
        <dbReference type="SAM" id="MobiDB-lite"/>
    </source>
</evidence>
<evidence type="ECO:0000256" key="5">
    <source>
        <dbReference type="ARBA" id="ARBA00022692"/>
    </source>
</evidence>
<gene>
    <name evidence="18" type="ORF">I5M19_12520</name>
</gene>
<evidence type="ECO:0000256" key="10">
    <source>
        <dbReference type="ARBA" id="ARBA00023136"/>
    </source>
</evidence>
<keyword evidence="10 12" id="KW-0472">Membrane</keyword>
<dbReference type="Gene3D" id="2.170.130.10">
    <property type="entry name" value="TonB-dependent receptor, plug domain"/>
    <property type="match status" value="1"/>
</dbReference>
<keyword evidence="6 15" id="KW-0732">Signal</keyword>
<evidence type="ECO:0000256" key="12">
    <source>
        <dbReference type="PROSITE-ProRule" id="PRU01360"/>
    </source>
</evidence>
<keyword evidence="3 12" id="KW-1134">Transmembrane beta strand</keyword>
<keyword evidence="5 12" id="KW-0812">Transmembrane</keyword>
<feature type="chain" id="PRO_5036912799" evidence="15">
    <location>
        <begin position="32"/>
        <end position="826"/>
    </location>
</feature>
<dbReference type="InterPro" id="IPR037066">
    <property type="entry name" value="Plug_dom_sf"/>
</dbReference>
<evidence type="ECO:0000256" key="7">
    <source>
        <dbReference type="ARBA" id="ARBA00023004"/>
    </source>
</evidence>
<protein>
    <submittedName>
        <fullName evidence="18">TonB-dependent receptor</fullName>
    </submittedName>
</protein>
<keyword evidence="9 13" id="KW-0798">TonB box</keyword>
<feature type="domain" description="TonB-dependent receptor-like beta-barrel" evidence="16">
    <location>
        <begin position="312"/>
        <end position="784"/>
    </location>
</feature>
<dbReference type="InterPro" id="IPR039426">
    <property type="entry name" value="TonB-dep_rcpt-like"/>
</dbReference>
<evidence type="ECO:0000256" key="11">
    <source>
        <dbReference type="ARBA" id="ARBA00023237"/>
    </source>
</evidence>
<keyword evidence="7" id="KW-0408">Iron</keyword>
<dbReference type="InterPro" id="IPR012910">
    <property type="entry name" value="Plug_dom"/>
</dbReference>
<dbReference type="SUPFAM" id="SSF56935">
    <property type="entry name" value="Porins"/>
    <property type="match status" value="1"/>
</dbReference>
<dbReference type="PANTHER" id="PTHR32552">
    <property type="entry name" value="FERRICHROME IRON RECEPTOR-RELATED"/>
    <property type="match status" value="1"/>
</dbReference>
<organism evidence="18 19">
    <name type="scientific">Mucilaginibacter segetis</name>
    <dbReference type="NCBI Taxonomy" id="2793071"/>
    <lineage>
        <taxon>Bacteria</taxon>
        <taxon>Pseudomonadati</taxon>
        <taxon>Bacteroidota</taxon>
        <taxon>Sphingobacteriia</taxon>
        <taxon>Sphingobacteriales</taxon>
        <taxon>Sphingobacteriaceae</taxon>
        <taxon>Mucilaginibacter</taxon>
    </lineage>
</organism>
<dbReference type="Proteomes" id="UP000613193">
    <property type="component" value="Unassembled WGS sequence"/>
</dbReference>
<evidence type="ECO:0000256" key="9">
    <source>
        <dbReference type="ARBA" id="ARBA00023077"/>
    </source>
</evidence>
<accession>A0A934UN74</accession>
<keyword evidence="11 12" id="KW-0998">Cell outer membrane</keyword>
<evidence type="ECO:0000313" key="19">
    <source>
        <dbReference type="Proteomes" id="UP000613193"/>
    </source>
</evidence>
<reference evidence="18" key="1">
    <citation type="submission" date="2020-12" db="EMBL/GenBank/DDBJ databases">
        <title>Bacterial novel species Mucilaginibacter sp. SD-g isolated from soil.</title>
        <authorList>
            <person name="Jung H.-Y."/>
        </authorList>
    </citation>
    <scope>NUCLEOTIDE SEQUENCE</scope>
    <source>
        <strain evidence="18">SD-g</strain>
    </source>
</reference>
<dbReference type="InterPro" id="IPR036942">
    <property type="entry name" value="Beta-barrel_TonB_sf"/>
</dbReference>
<feature type="domain" description="TonB-dependent receptor plug" evidence="17">
    <location>
        <begin position="126"/>
        <end position="234"/>
    </location>
</feature>
<keyword evidence="2 12" id="KW-0813">Transport</keyword>
<keyword evidence="4" id="KW-0410">Iron transport</keyword>
<feature type="signal peptide" evidence="15">
    <location>
        <begin position="1"/>
        <end position="31"/>
    </location>
</feature>
<evidence type="ECO:0000259" key="17">
    <source>
        <dbReference type="Pfam" id="PF07715"/>
    </source>
</evidence>
<evidence type="ECO:0000256" key="6">
    <source>
        <dbReference type="ARBA" id="ARBA00022729"/>
    </source>
</evidence>
<dbReference type="Pfam" id="PF07715">
    <property type="entry name" value="Plug"/>
    <property type="match status" value="1"/>
</dbReference>
<dbReference type="SUPFAM" id="SSF49464">
    <property type="entry name" value="Carboxypeptidase regulatory domain-like"/>
    <property type="match status" value="1"/>
</dbReference>
<feature type="region of interest" description="Disordered" evidence="14">
    <location>
        <begin position="571"/>
        <end position="590"/>
    </location>
</feature>
<dbReference type="GO" id="GO:0015344">
    <property type="term" value="F:siderophore uptake transmembrane transporter activity"/>
    <property type="evidence" value="ECO:0007669"/>
    <property type="project" value="TreeGrafter"/>
</dbReference>
<dbReference type="Gene3D" id="2.60.40.1120">
    <property type="entry name" value="Carboxypeptidase-like, regulatory domain"/>
    <property type="match status" value="1"/>
</dbReference>
<dbReference type="InterPro" id="IPR008969">
    <property type="entry name" value="CarboxyPept-like_regulatory"/>
</dbReference>
<evidence type="ECO:0000256" key="2">
    <source>
        <dbReference type="ARBA" id="ARBA00022448"/>
    </source>
</evidence>
<evidence type="ECO:0000313" key="18">
    <source>
        <dbReference type="EMBL" id="MBK0380139.1"/>
    </source>
</evidence>
<keyword evidence="8" id="KW-0406">Ion transport</keyword>
<dbReference type="Pfam" id="PF00593">
    <property type="entry name" value="TonB_dep_Rec_b-barrel"/>
    <property type="match status" value="1"/>
</dbReference>
<keyword evidence="19" id="KW-1185">Reference proteome</keyword>
<proteinExistence type="inferred from homology"/>
<dbReference type="AlphaFoldDB" id="A0A934UN74"/>
<comment type="subcellular location">
    <subcellularLocation>
        <location evidence="1 12">Cell outer membrane</location>
        <topology evidence="1 12">Multi-pass membrane protein</topology>
    </subcellularLocation>
</comment>
<evidence type="ECO:0000256" key="13">
    <source>
        <dbReference type="RuleBase" id="RU003357"/>
    </source>
</evidence>
<evidence type="ECO:0000259" key="16">
    <source>
        <dbReference type="Pfam" id="PF00593"/>
    </source>
</evidence>
<dbReference type="EMBL" id="JAEHFW010000002">
    <property type="protein sequence ID" value="MBK0380139.1"/>
    <property type="molecule type" value="Genomic_DNA"/>
</dbReference>
<evidence type="ECO:0000256" key="3">
    <source>
        <dbReference type="ARBA" id="ARBA00022452"/>
    </source>
</evidence>
<dbReference type="GO" id="GO:0009279">
    <property type="term" value="C:cell outer membrane"/>
    <property type="evidence" value="ECO:0007669"/>
    <property type="project" value="UniProtKB-SubCell"/>
</dbReference>
<evidence type="ECO:0000256" key="15">
    <source>
        <dbReference type="SAM" id="SignalP"/>
    </source>
</evidence>
<name>A0A934UN74_9SPHI</name>
<keyword evidence="18" id="KW-0675">Receptor</keyword>
<comment type="caution">
    <text evidence="18">The sequence shown here is derived from an EMBL/GenBank/DDBJ whole genome shotgun (WGS) entry which is preliminary data.</text>
</comment>
<dbReference type="Pfam" id="PF13715">
    <property type="entry name" value="CarbopepD_reg_2"/>
    <property type="match status" value="1"/>
</dbReference>
<dbReference type="PROSITE" id="PS52016">
    <property type="entry name" value="TONB_DEPENDENT_REC_3"/>
    <property type="match status" value="1"/>
</dbReference>
<evidence type="ECO:0000256" key="4">
    <source>
        <dbReference type="ARBA" id="ARBA00022496"/>
    </source>
</evidence>
<dbReference type="PANTHER" id="PTHR32552:SF68">
    <property type="entry name" value="FERRICHROME OUTER MEMBRANE TRANSPORTER_PHAGE RECEPTOR"/>
    <property type="match status" value="1"/>
</dbReference>
<dbReference type="InterPro" id="IPR000531">
    <property type="entry name" value="Beta-barrel_TonB"/>
</dbReference>
<dbReference type="Gene3D" id="2.40.170.20">
    <property type="entry name" value="TonB-dependent receptor, beta-barrel domain"/>
    <property type="match status" value="1"/>
</dbReference>